<dbReference type="RefSeq" id="WP_211340655.1">
    <property type="nucleotide sequence ID" value="NZ_QGGR01000019.1"/>
</dbReference>
<keyword evidence="1" id="KW-1133">Transmembrane helix</keyword>
<sequence length="154" mass="15976">MAHIAASMGWFGAIAASLALAVVALVANDPAVIGAVHRVLEPLGWAALVPFSLAALATGVVQSLVSPWGLIRHYWVLNKLVLNAFGVAVLLLYMQTLAGLARVAAAGDTVRPSLSPVLHAAAAIVLLLIALVLSVYKPRGITAWGYREPAGRAL</sequence>
<dbReference type="EMBL" id="QGGR01000019">
    <property type="protein sequence ID" value="PWK40442.1"/>
    <property type="molecule type" value="Genomic_DNA"/>
</dbReference>
<accession>A0A316F7N0</accession>
<organism evidence="2 3">
    <name type="scientific">Actinoplanes xinjiangensis</name>
    <dbReference type="NCBI Taxonomy" id="512350"/>
    <lineage>
        <taxon>Bacteria</taxon>
        <taxon>Bacillati</taxon>
        <taxon>Actinomycetota</taxon>
        <taxon>Actinomycetes</taxon>
        <taxon>Micromonosporales</taxon>
        <taxon>Micromonosporaceae</taxon>
        <taxon>Actinoplanes</taxon>
    </lineage>
</organism>
<dbReference type="Proteomes" id="UP000245697">
    <property type="component" value="Unassembled WGS sequence"/>
</dbReference>
<name>A0A316F7N0_9ACTN</name>
<keyword evidence="1" id="KW-0812">Transmembrane</keyword>
<keyword evidence="3" id="KW-1185">Reference proteome</keyword>
<evidence type="ECO:0000313" key="2">
    <source>
        <dbReference type="EMBL" id="PWK40442.1"/>
    </source>
</evidence>
<proteinExistence type="predicted"/>
<evidence type="ECO:0008006" key="4">
    <source>
        <dbReference type="Google" id="ProtNLM"/>
    </source>
</evidence>
<dbReference type="AlphaFoldDB" id="A0A316F7N0"/>
<evidence type="ECO:0000313" key="3">
    <source>
        <dbReference type="Proteomes" id="UP000245697"/>
    </source>
</evidence>
<comment type="caution">
    <text evidence="2">The sequence shown here is derived from an EMBL/GenBank/DDBJ whole genome shotgun (WGS) entry which is preliminary data.</text>
</comment>
<feature type="transmembrane region" description="Helical" evidence="1">
    <location>
        <begin position="117"/>
        <end position="136"/>
    </location>
</feature>
<feature type="transmembrane region" description="Helical" evidence="1">
    <location>
        <begin position="44"/>
        <end position="68"/>
    </location>
</feature>
<evidence type="ECO:0000256" key="1">
    <source>
        <dbReference type="SAM" id="Phobius"/>
    </source>
</evidence>
<protein>
    <recommendedName>
        <fullName evidence="4">DUF2269 domain-containing protein</fullName>
    </recommendedName>
</protein>
<reference evidence="2 3" key="1">
    <citation type="submission" date="2018-05" db="EMBL/GenBank/DDBJ databases">
        <title>Genomic Encyclopedia of Archaeal and Bacterial Type Strains, Phase II (KMG-II): from individual species to whole genera.</title>
        <authorList>
            <person name="Goeker M."/>
        </authorList>
    </citation>
    <scope>NUCLEOTIDE SEQUENCE [LARGE SCALE GENOMIC DNA]</scope>
    <source>
        <strain evidence="2 3">DSM 45184</strain>
    </source>
</reference>
<feature type="transmembrane region" description="Helical" evidence="1">
    <location>
        <begin position="80"/>
        <end position="105"/>
    </location>
</feature>
<gene>
    <name evidence="2" type="ORF">BC793_11927</name>
</gene>
<keyword evidence="1" id="KW-0472">Membrane</keyword>